<dbReference type="GO" id="GO:0042597">
    <property type="term" value="C:periplasmic space"/>
    <property type="evidence" value="ECO:0007669"/>
    <property type="project" value="UniProtKB-SubCell"/>
</dbReference>
<feature type="transmembrane region" description="Helical" evidence="5">
    <location>
        <begin position="694"/>
        <end position="712"/>
    </location>
</feature>
<dbReference type="EMBL" id="CP047423">
    <property type="protein sequence ID" value="QPD03659.1"/>
    <property type="molecule type" value="Genomic_DNA"/>
</dbReference>
<evidence type="ECO:0000259" key="6">
    <source>
        <dbReference type="Pfam" id="PF07940"/>
    </source>
</evidence>
<dbReference type="SUPFAM" id="SSF48230">
    <property type="entry name" value="Chondroitin AC/alginate lyase"/>
    <property type="match status" value="1"/>
</dbReference>
<reference evidence="8 9" key="1">
    <citation type="journal article" date="2020" name="ISME J.">
        <title>Enrichment and physiological characterization of a novel comammox Nitrospira indicates ammonium inhibition of complete nitrification.</title>
        <authorList>
            <person name="Sakoula D."/>
            <person name="Koch H."/>
            <person name="Frank J."/>
            <person name="Jetten M.S.M."/>
            <person name="van Kessel M.A.H.J."/>
            <person name="Lucker S."/>
        </authorList>
    </citation>
    <scope>NUCLEOTIDE SEQUENCE [LARGE SCALE GENOMIC DNA]</scope>
    <source>
        <strain evidence="8">Comreactor17</strain>
    </source>
</reference>
<dbReference type="InterPro" id="IPR031680">
    <property type="entry name" value="Hepar_II_III_N"/>
</dbReference>
<evidence type="ECO:0000256" key="5">
    <source>
        <dbReference type="SAM" id="Phobius"/>
    </source>
</evidence>
<feature type="transmembrane region" description="Helical" evidence="5">
    <location>
        <begin position="724"/>
        <end position="746"/>
    </location>
</feature>
<dbReference type="Gene3D" id="2.70.98.70">
    <property type="match status" value="1"/>
</dbReference>
<keyword evidence="5" id="KW-1133">Transmembrane helix</keyword>
<dbReference type="Gene3D" id="1.50.10.100">
    <property type="entry name" value="Chondroitin AC/alginate lyase"/>
    <property type="match status" value="1"/>
</dbReference>
<organism evidence="8 9">
    <name type="scientific">Candidatus Nitrospira kreftii</name>
    <dbReference type="NCBI Taxonomy" id="2652173"/>
    <lineage>
        <taxon>Bacteria</taxon>
        <taxon>Pseudomonadati</taxon>
        <taxon>Nitrospirota</taxon>
        <taxon>Nitrospiria</taxon>
        <taxon>Nitrospirales</taxon>
        <taxon>Nitrospiraceae</taxon>
        <taxon>Nitrospira</taxon>
    </lineage>
</organism>
<comment type="subcellular location">
    <subcellularLocation>
        <location evidence="1">Periplasm</location>
    </subcellularLocation>
</comment>
<name>A0A7S8IZ14_9BACT</name>
<dbReference type="PANTHER" id="PTHR39210:SF1">
    <property type="entry name" value="HEPARIN-SULFATE LYASE"/>
    <property type="match status" value="1"/>
</dbReference>
<dbReference type="Pfam" id="PF07940">
    <property type="entry name" value="Hepar_II_III_C"/>
    <property type="match status" value="1"/>
</dbReference>
<dbReference type="InterPro" id="IPR012480">
    <property type="entry name" value="Hepar_II_III_C"/>
</dbReference>
<evidence type="ECO:0000259" key="7">
    <source>
        <dbReference type="Pfam" id="PF16889"/>
    </source>
</evidence>
<evidence type="ECO:0000313" key="9">
    <source>
        <dbReference type="Proteomes" id="UP000593737"/>
    </source>
</evidence>
<feature type="domain" description="Heparinase II/III-like C-terminal" evidence="6">
    <location>
        <begin position="363"/>
        <end position="529"/>
    </location>
</feature>
<keyword evidence="5" id="KW-0812">Transmembrane</keyword>
<evidence type="ECO:0000313" key="8">
    <source>
        <dbReference type="EMBL" id="QPD03659.1"/>
    </source>
</evidence>
<dbReference type="Proteomes" id="UP000593737">
    <property type="component" value="Chromosome"/>
</dbReference>
<evidence type="ECO:0000256" key="4">
    <source>
        <dbReference type="ARBA" id="ARBA00023239"/>
    </source>
</evidence>
<proteinExistence type="predicted"/>
<dbReference type="KEGG" id="nkf:Nkreftii_001433"/>
<accession>A0A7S8IZ14</accession>
<evidence type="ECO:0000256" key="1">
    <source>
        <dbReference type="ARBA" id="ARBA00004418"/>
    </source>
</evidence>
<keyword evidence="4" id="KW-0456">Lyase</keyword>
<dbReference type="InterPro" id="IPR008929">
    <property type="entry name" value="Chondroitin_lyas"/>
</dbReference>
<keyword evidence="2" id="KW-0732">Signal</keyword>
<keyword evidence="5" id="KW-0472">Membrane</keyword>
<dbReference type="AlphaFoldDB" id="A0A7S8IZ14"/>
<evidence type="ECO:0000256" key="3">
    <source>
        <dbReference type="ARBA" id="ARBA00022764"/>
    </source>
</evidence>
<feature type="domain" description="Heparin-sulfate lyase N-terminal" evidence="7">
    <location>
        <begin position="117"/>
        <end position="330"/>
    </location>
</feature>
<evidence type="ECO:0000256" key="2">
    <source>
        <dbReference type="ARBA" id="ARBA00022729"/>
    </source>
</evidence>
<protein>
    <submittedName>
        <fullName evidence="8">Putative Heparinase II/III-like protein</fullName>
    </submittedName>
</protein>
<gene>
    <name evidence="8" type="ORF">Nkreftii_001433</name>
</gene>
<dbReference type="GO" id="GO:0016829">
    <property type="term" value="F:lyase activity"/>
    <property type="evidence" value="ECO:0007669"/>
    <property type="project" value="UniProtKB-KW"/>
</dbReference>
<sequence>MRAALAWTRLFPVIRSVLYFMVPALVVGAIWYTVIIRYYVPSPPITHEMIERGRQLPSDAVLDELSAYRFFDDERHLFTVEEAEKILNGTFVYPGEVPQPLHLPFDSHDIDRGSPNWQLFHARLIIPRILLAAYRETGREEFFRTARDVILGWASYERRALVPKGDLWFDHAIAERILALAEFWNVYRHHPSFDADAAEVLFVFVARSRAFLADRAFYYRLSNHGIMQDLALWHASLAFPTLPEVSRHSQLAFERFGKLMGFYIDEQGVVLEHSAGYHKTGVQFLSLAFRYMTLLGIEVPQKWREQFAMAREVYARLRRPDGSLPMFGDTEGGAHLPGPLVPVSEQEGLYGPPTRRAESVQPQSDLYPVAGYSVWWNGLYRQEHLSQTVVAWSYFPGFAHKHADELSVSLWARGQTWWTNVGYWPYGTVERREAESWNGSNAPHLTDESVSSPRTVQLLGEGSGNDISFIDLERRGPKGYVVRRQVAQARSGLWVVVDHTVGNSKDHTTTLWTTAHDIDMKKGQFPGAFDLSHATNQSVLKAFVFGSSGTSLREYRGSPAPFAGWQMGEDAPKPASAIMLEQPALDSWAVAIWLFDETWKLGSTITAMPSMHAWQGPERWTITVPMELGTIQLSREADRIALKAGKTTSSIRLVQTEPIEINDEVGKIKAAREGMKQEYPRPRFDDAVEYRFKATYFCIALLIFQEVFFAIYRRRGSDRSYGVLRGLSVIAWLVIGIWLVAIRMPLI</sequence>
<feature type="transmembrane region" description="Helical" evidence="5">
    <location>
        <begin position="17"/>
        <end position="40"/>
    </location>
</feature>
<dbReference type="Pfam" id="PF16889">
    <property type="entry name" value="Hepar_II_III_N"/>
    <property type="match status" value="1"/>
</dbReference>
<dbReference type="PANTHER" id="PTHR39210">
    <property type="entry name" value="HEPARIN-SULFATE LYASE"/>
    <property type="match status" value="1"/>
</dbReference>
<keyword evidence="3" id="KW-0574">Periplasm</keyword>